<dbReference type="SUPFAM" id="SSF51126">
    <property type="entry name" value="Pectin lyase-like"/>
    <property type="match status" value="1"/>
</dbReference>
<evidence type="ECO:0000313" key="1">
    <source>
        <dbReference type="EMBL" id="QDZ06949.1"/>
    </source>
</evidence>
<name>A0A5B8LG98_9SPHN</name>
<organism evidence="1 2">
    <name type="scientific">Sphingomonas panacisoli</name>
    <dbReference type="NCBI Taxonomy" id="1813879"/>
    <lineage>
        <taxon>Bacteria</taxon>
        <taxon>Pseudomonadati</taxon>
        <taxon>Pseudomonadota</taxon>
        <taxon>Alphaproteobacteria</taxon>
        <taxon>Sphingomonadales</taxon>
        <taxon>Sphingomonadaceae</taxon>
        <taxon>Sphingomonas</taxon>
    </lineage>
</organism>
<dbReference type="AlphaFoldDB" id="A0A5B8LG98"/>
<dbReference type="Proteomes" id="UP000315673">
    <property type="component" value="Chromosome"/>
</dbReference>
<dbReference type="InterPro" id="IPR006626">
    <property type="entry name" value="PbH1"/>
</dbReference>
<dbReference type="Gene3D" id="2.160.20.10">
    <property type="entry name" value="Single-stranded right-handed beta-helix, Pectin lyase-like"/>
    <property type="match status" value="1"/>
</dbReference>
<proteinExistence type="predicted"/>
<protein>
    <recommendedName>
        <fullName evidence="3">Right handed beta helix domain-containing protein</fullName>
    </recommendedName>
</protein>
<dbReference type="InterPro" id="IPR012334">
    <property type="entry name" value="Pectin_lyas_fold"/>
</dbReference>
<dbReference type="RefSeq" id="WP_146570033.1">
    <property type="nucleotide sequence ID" value="NZ_CP042306.1"/>
</dbReference>
<accession>A0A5B8LG98</accession>
<dbReference type="InterPro" id="IPR011050">
    <property type="entry name" value="Pectin_lyase_fold/virulence"/>
</dbReference>
<dbReference type="EMBL" id="CP042306">
    <property type="protein sequence ID" value="QDZ06949.1"/>
    <property type="molecule type" value="Genomic_DNA"/>
</dbReference>
<reference evidence="1 2" key="1">
    <citation type="submission" date="2019-07" db="EMBL/GenBank/DDBJ databases">
        <title>Full genome sequence of Sphingomonas sp. 4R-6-7(HKS19).</title>
        <authorList>
            <person name="Im W.-T."/>
        </authorList>
    </citation>
    <scope>NUCLEOTIDE SEQUENCE [LARGE SCALE GENOMIC DNA]</scope>
    <source>
        <strain evidence="1 2">HKS19</strain>
    </source>
</reference>
<evidence type="ECO:0008006" key="3">
    <source>
        <dbReference type="Google" id="ProtNLM"/>
    </source>
</evidence>
<dbReference type="KEGG" id="spai:FPZ24_05190"/>
<dbReference type="SMART" id="SM00710">
    <property type="entry name" value="PbH1"/>
    <property type="match status" value="4"/>
</dbReference>
<gene>
    <name evidence="1" type="ORF">FPZ24_05190</name>
</gene>
<sequence>MTGLAIGPLMTTTACHAATPVDRVSLLDYLPSAEHGRLRDGTSVFDCTPALNRAVQDCAAVGKVLFLPGGIYTVRPTHQLRHDGERAFACLAAIKLVDGMRILGEATTIIRMVSGYSSDDRPCAMAMFGTDEQLSNVAFDGLTLDMNGDGNPISPARARGIFNRFPQAHIFVSGKPGGPAARIDNVRLDDVTFTGSNGVSCVVMAQTDNPTTRLGNGWQLNRCTFTENGMDTDDHSSVYGYADDVFVRDCRFANARPFTTTGVNTGYEVHGSNHVISGCTFVNALRGIWVANNYTAPVTATRIERNDFRTLYYGVDFFRDRAEAQDISDTVIAENRFEFDDVASTSILRPDFKAAVQIASDFSQHGVAIRNNVVNKIGTVIPSAFLVVTGGGLGDTRHDNITAAGNSGKGLTLGSFVRTSPRSGLGRLTIIDNDWENLTPAGAIAVAAGDAVEQTGTLQPIRSLTLGGGSVIDRRRVPRTMNAIFINGYVQRLNLSPIRTAGLTGKIYARGSGAQVTVNVGVKF</sequence>
<keyword evidence="2" id="KW-1185">Reference proteome</keyword>
<dbReference type="OrthoDB" id="9107863at2"/>
<evidence type="ECO:0000313" key="2">
    <source>
        <dbReference type="Proteomes" id="UP000315673"/>
    </source>
</evidence>